<dbReference type="InterPro" id="IPR001680">
    <property type="entry name" value="WD40_rpt"/>
</dbReference>
<keyword evidence="8" id="KW-1185">Reference proteome</keyword>
<protein>
    <submittedName>
        <fullName evidence="7">Uncharacterized protein</fullName>
    </submittedName>
</protein>
<evidence type="ECO:0000256" key="1">
    <source>
        <dbReference type="ARBA" id="ARBA00004496"/>
    </source>
</evidence>
<keyword evidence="3 6" id="KW-0853">WD repeat</keyword>
<feature type="repeat" description="WD" evidence="6">
    <location>
        <begin position="12"/>
        <end position="53"/>
    </location>
</feature>
<comment type="subcellular location">
    <subcellularLocation>
        <location evidence="1">Cytoplasm</location>
    </subcellularLocation>
</comment>
<dbReference type="Proteomes" id="UP000094385">
    <property type="component" value="Unassembled WGS sequence"/>
</dbReference>
<organism evidence="7 8">
    <name type="scientific">Lipomyces starkeyi NRRL Y-11557</name>
    <dbReference type="NCBI Taxonomy" id="675824"/>
    <lineage>
        <taxon>Eukaryota</taxon>
        <taxon>Fungi</taxon>
        <taxon>Dikarya</taxon>
        <taxon>Ascomycota</taxon>
        <taxon>Saccharomycotina</taxon>
        <taxon>Lipomycetes</taxon>
        <taxon>Lipomycetales</taxon>
        <taxon>Lipomycetaceae</taxon>
        <taxon>Lipomyces</taxon>
    </lineage>
</organism>
<feature type="repeat" description="WD" evidence="6">
    <location>
        <begin position="234"/>
        <end position="263"/>
    </location>
</feature>
<dbReference type="OrthoDB" id="1068471at2759"/>
<keyword evidence="4" id="KW-0677">Repeat</keyword>
<accession>A0A1E3QCP4</accession>
<dbReference type="InterPro" id="IPR036322">
    <property type="entry name" value="WD40_repeat_dom_sf"/>
</dbReference>
<evidence type="ECO:0000256" key="5">
    <source>
        <dbReference type="ARBA" id="ARBA00038145"/>
    </source>
</evidence>
<dbReference type="STRING" id="675824.A0A1E3QCP4"/>
<dbReference type="SUPFAM" id="SSF50978">
    <property type="entry name" value="WD40 repeat-like"/>
    <property type="match status" value="1"/>
</dbReference>
<dbReference type="GO" id="GO:0005737">
    <property type="term" value="C:cytoplasm"/>
    <property type="evidence" value="ECO:0007669"/>
    <property type="project" value="UniProtKB-SubCell"/>
</dbReference>
<dbReference type="InterPro" id="IPR015943">
    <property type="entry name" value="WD40/YVTN_repeat-like_dom_sf"/>
</dbReference>
<feature type="repeat" description="WD" evidence="6">
    <location>
        <begin position="54"/>
        <end position="95"/>
    </location>
</feature>
<evidence type="ECO:0000256" key="2">
    <source>
        <dbReference type="ARBA" id="ARBA00022490"/>
    </source>
</evidence>
<evidence type="ECO:0000256" key="4">
    <source>
        <dbReference type="ARBA" id="ARBA00022737"/>
    </source>
</evidence>
<dbReference type="EMBL" id="KV454290">
    <property type="protein sequence ID" value="ODQ75475.1"/>
    <property type="molecule type" value="Genomic_DNA"/>
</dbReference>
<dbReference type="PRINTS" id="PR00320">
    <property type="entry name" value="GPROTEINBRPT"/>
</dbReference>
<dbReference type="PANTHER" id="PTHR22842">
    <property type="entry name" value="WD40 REPEAT PROTEIN"/>
    <property type="match status" value="1"/>
</dbReference>
<comment type="similarity">
    <text evidence="5">Belongs to the WD repeat MORG1 family.</text>
</comment>
<evidence type="ECO:0000313" key="8">
    <source>
        <dbReference type="Proteomes" id="UP000094385"/>
    </source>
</evidence>
<dbReference type="PROSITE" id="PS50294">
    <property type="entry name" value="WD_REPEATS_REGION"/>
    <property type="match status" value="4"/>
</dbReference>
<dbReference type="PROSITE" id="PS50082">
    <property type="entry name" value="WD_REPEATS_2"/>
    <property type="match status" value="5"/>
</dbReference>
<dbReference type="GO" id="GO:0045292">
    <property type="term" value="P:mRNA cis splicing, via spliceosome"/>
    <property type="evidence" value="ECO:0007669"/>
    <property type="project" value="EnsemblFungi"/>
</dbReference>
<dbReference type="PROSITE" id="PS00678">
    <property type="entry name" value="WD_REPEATS_1"/>
    <property type="match status" value="2"/>
</dbReference>
<dbReference type="Gene3D" id="2.130.10.10">
    <property type="entry name" value="YVTN repeat-like/Quinoprotein amine dehydrogenase"/>
    <property type="match status" value="1"/>
</dbReference>
<proteinExistence type="inferred from homology"/>
<feature type="repeat" description="WD" evidence="6">
    <location>
        <begin position="96"/>
        <end position="137"/>
    </location>
</feature>
<dbReference type="InterPro" id="IPR020472">
    <property type="entry name" value="WD40_PAC1"/>
</dbReference>
<name>A0A1E3QCP4_LIPST</name>
<dbReference type="GO" id="GO:0071013">
    <property type="term" value="C:catalytic step 2 spliceosome"/>
    <property type="evidence" value="ECO:0007669"/>
    <property type="project" value="TreeGrafter"/>
</dbReference>
<feature type="repeat" description="WD" evidence="6">
    <location>
        <begin position="272"/>
        <end position="299"/>
    </location>
</feature>
<reference evidence="7 8" key="1">
    <citation type="journal article" date="2016" name="Proc. Natl. Acad. Sci. U.S.A.">
        <title>Comparative genomics of biotechnologically important yeasts.</title>
        <authorList>
            <person name="Riley R."/>
            <person name="Haridas S."/>
            <person name="Wolfe K.H."/>
            <person name="Lopes M.R."/>
            <person name="Hittinger C.T."/>
            <person name="Goeker M."/>
            <person name="Salamov A.A."/>
            <person name="Wisecaver J.H."/>
            <person name="Long T.M."/>
            <person name="Calvey C.H."/>
            <person name="Aerts A.L."/>
            <person name="Barry K.W."/>
            <person name="Choi C."/>
            <person name="Clum A."/>
            <person name="Coughlan A.Y."/>
            <person name="Deshpande S."/>
            <person name="Douglass A.P."/>
            <person name="Hanson S.J."/>
            <person name="Klenk H.-P."/>
            <person name="LaButti K.M."/>
            <person name="Lapidus A."/>
            <person name="Lindquist E.A."/>
            <person name="Lipzen A.M."/>
            <person name="Meier-Kolthoff J.P."/>
            <person name="Ohm R.A."/>
            <person name="Otillar R.P."/>
            <person name="Pangilinan J.L."/>
            <person name="Peng Y."/>
            <person name="Rokas A."/>
            <person name="Rosa C.A."/>
            <person name="Scheuner C."/>
            <person name="Sibirny A.A."/>
            <person name="Slot J.C."/>
            <person name="Stielow J.B."/>
            <person name="Sun H."/>
            <person name="Kurtzman C.P."/>
            <person name="Blackwell M."/>
            <person name="Grigoriev I.V."/>
            <person name="Jeffries T.W."/>
        </authorList>
    </citation>
    <scope>NUCLEOTIDE SEQUENCE [LARGE SCALE GENOMIC DNA]</scope>
    <source>
        <strain evidence="7 8">NRRL Y-11557</strain>
    </source>
</reference>
<dbReference type="AlphaFoldDB" id="A0A1E3QCP4"/>
<evidence type="ECO:0000256" key="3">
    <source>
        <dbReference type="ARBA" id="ARBA00022574"/>
    </source>
</evidence>
<dbReference type="InterPro" id="IPR051980">
    <property type="entry name" value="WD_repeat_MORG1"/>
</dbReference>
<evidence type="ECO:0000256" key="6">
    <source>
        <dbReference type="PROSITE-ProRule" id="PRU00221"/>
    </source>
</evidence>
<dbReference type="PANTHER" id="PTHR22842:SF3">
    <property type="entry name" value="WD REPEAT DOMAIN-CONTAINING PROTEIN 83"/>
    <property type="match status" value="1"/>
</dbReference>
<dbReference type="InterPro" id="IPR019775">
    <property type="entry name" value="WD40_repeat_CS"/>
</dbReference>
<sequence length="299" mass="33033">MPFPVYSRNAPLKEHVGPVHVVAYNTTGQYVLSGGQDRKIILWNPNSSKLVKSYIAHGYEVLDIAVSYDNSKFVSCGGDRTIYLWDVTSGSTTRRFSGHMSRVNTVDFNADASVIASGSYDAKVRLWDTKSSSQRPIQLLEEAKDSISTLQIVGSQIITGSVDGYVRVYDLRMGQLFEDLIGCPVTSIKDSTDGACVLVSTLDSTIRLMDKSNGTMLQSFKGHLNKEYRIRSCFGDNDVYVISGSEDGKVYAWDMLSRRVVHELKGHGEKVISCVAYHPKKPQMVSCGTDGSIQVWDCS</sequence>
<gene>
    <name evidence="7" type="ORF">LIPSTDRAFT_919</name>
</gene>
<evidence type="ECO:0000313" key="7">
    <source>
        <dbReference type="EMBL" id="ODQ75475.1"/>
    </source>
</evidence>
<dbReference type="CDD" id="cd00200">
    <property type="entry name" value="WD40"/>
    <property type="match status" value="1"/>
</dbReference>
<dbReference type="Pfam" id="PF00400">
    <property type="entry name" value="WD40"/>
    <property type="match status" value="6"/>
</dbReference>
<dbReference type="SMART" id="SM00320">
    <property type="entry name" value="WD40"/>
    <property type="match status" value="7"/>
</dbReference>
<keyword evidence="2" id="KW-0963">Cytoplasm</keyword>